<comment type="cofactor">
    <cofactor evidence="1">
        <name>FAD</name>
        <dbReference type="ChEBI" id="CHEBI:57692"/>
    </cofactor>
</comment>
<dbReference type="InterPro" id="IPR006094">
    <property type="entry name" value="Oxid_FAD_bind_N"/>
</dbReference>
<keyword evidence="5" id="KW-0560">Oxidoreductase</keyword>
<dbReference type="PROSITE" id="PS51387">
    <property type="entry name" value="FAD_PCMH"/>
    <property type="match status" value="1"/>
</dbReference>
<dbReference type="SUPFAM" id="SSF56176">
    <property type="entry name" value="FAD-binding/transporter-associated domain-like"/>
    <property type="match status" value="1"/>
</dbReference>
<feature type="chain" id="PRO_5011985979" description="FAD-binding PCMH-type domain-containing protein" evidence="6">
    <location>
        <begin position="24"/>
        <end position="502"/>
    </location>
</feature>
<name>A0A1V6Q411_9EURO</name>
<evidence type="ECO:0000313" key="8">
    <source>
        <dbReference type="EMBL" id="OQD83757.1"/>
    </source>
</evidence>
<accession>A0A1V6Q411</accession>
<evidence type="ECO:0000313" key="9">
    <source>
        <dbReference type="Proteomes" id="UP000191672"/>
    </source>
</evidence>
<keyword evidence="6" id="KW-0732">Signal</keyword>
<dbReference type="EMBL" id="MDYN01000015">
    <property type="protein sequence ID" value="OQD83757.1"/>
    <property type="molecule type" value="Genomic_DNA"/>
</dbReference>
<sequence length="502" mass="54350">MSVQIACLGWLSILIAVFGKASGLSVPSSSTSRCRCMPQDTCWPSDHEWDKFNKNIDGKLIATNPIASPCHIDSFARYNETKCASLRSDWGLPETHYKTSSSIMASTYTNNSCNPFLPKEAPFKARDASDVQKAMHFAKRHNIRLVIRNTGHDLFGRSTGAGALGIWMHHMKDISIVDYNSSHYTSKAMKMGAGVQSFEASAAASRAGLVIVTGNCPTVGLAGGYSQGGGHGQLVSQFGLAADQVLEWEVVLADGKLVIASLTENSDLYWALSGGGGGTYGIVISMTSKAYPELRTVSGNLSFTDTGISRETFFKAVEIFTSILPSIGDAGGASIWWLINNTMSTTPTAIPRGTVALYNSLFDPLLTFFKKNNMQYTYYVEEFPTFNNAYQKMKPSENITDALLGGRYIPRTVVEQNLAGLVSSFRAIVEKDATFLISGTTVNASRVAYPDNGVNPAWRDAIINILIGGSFNYTDRNTNTVRQQVITDALLPLLEKLAPGGA</sequence>
<comment type="caution">
    <text evidence="8">The sequence shown here is derived from an EMBL/GenBank/DDBJ whole genome shotgun (WGS) entry which is preliminary data.</text>
</comment>
<reference evidence="9" key="1">
    <citation type="journal article" date="2017" name="Nat. Microbiol.">
        <title>Global analysis of biosynthetic gene clusters reveals vast potential of secondary metabolite production in Penicillium species.</title>
        <authorList>
            <person name="Nielsen J.C."/>
            <person name="Grijseels S."/>
            <person name="Prigent S."/>
            <person name="Ji B."/>
            <person name="Dainat J."/>
            <person name="Nielsen K.F."/>
            <person name="Frisvad J.C."/>
            <person name="Workman M."/>
            <person name="Nielsen J."/>
        </authorList>
    </citation>
    <scope>NUCLEOTIDE SEQUENCE [LARGE SCALE GENOMIC DNA]</scope>
    <source>
        <strain evidence="9">IBT 31811</strain>
    </source>
</reference>
<feature type="domain" description="FAD-binding PCMH-type" evidence="7">
    <location>
        <begin position="114"/>
        <end position="293"/>
    </location>
</feature>
<dbReference type="STRING" id="416450.A0A1V6Q411"/>
<keyword evidence="4" id="KW-0274">FAD</keyword>
<keyword evidence="9" id="KW-1185">Reference proteome</keyword>
<dbReference type="GO" id="GO:0016491">
    <property type="term" value="F:oxidoreductase activity"/>
    <property type="evidence" value="ECO:0007669"/>
    <property type="project" value="UniProtKB-KW"/>
</dbReference>
<gene>
    <name evidence="8" type="ORF">PENANT_c015G00574</name>
</gene>
<evidence type="ECO:0000256" key="4">
    <source>
        <dbReference type="ARBA" id="ARBA00022827"/>
    </source>
</evidence>
<dbReference type="PANTHER" id="PTHR42973">
    <property type="entry name" value="BINDING OXIDOREDUCTASE, PUTATIVE (AFU_ORTHOLOGUE AFUA_1G17690)-RELATED"/>
    <property type="match status" value="1"/>
</dbReference>
<evidence type="ECO:0000256" key="1">
    <source>
        <dbReference type="ARBA" id="ARBA00001974"/>
    </source>
</evidence>
<evidence type="ECO:0000256" key="3">
    <source>
        <dbReference type="ARBA" id="ARBA00022630"/>
    </source>
</evidence>
<dbReference type="InterPro" id="IPR016166">
    <property type="entry name" value="FAD-bd_PCMH"/>
</dbReference>
<feature type="signal peptide" evidence="6">
    <location>
        <begin position="1"/>
        <end position="23"/>
    </location>
</feature>
<evidence type="ECO:0000256" key="2">
    <source>
        <dbReference type="ARBA" id="ARBA00005466"/>
    </source>
</evidence>
<organism evidence="8 9">
    <name type="scientific">Penicillium antarcticum</name>
    <dbReference type="NCBI Taxonomy" id="416450"/>
    <lineage>
        <taxon>Eukaryota</taxon>
        <taxon>Fungi</taxon>
        <taxon>Dikarya</taxon>
        <taxon>Ascomycota</taxon>
        <taxon>Pezizomycotina</taxon>
        <taxon>Eurotiomycetes</taxon>
        <taxon>Eurotiomycetidae</taxon>
        <taxon>Eurotiales</taxon>
        <taxon>Aspergillaceae</taxon>
        <taxon>Penicillium</taxon>
    </lineage>
</organism>
<dbReference type="Gene3D" id="3.30.465.10">
    <property type="match status" value="1"/>
</dbReference>
<dbReference type="InterPro" id="IPR016169">
    <property type="entry name" value="FAD-bd_PCMH_sub2"/>
</dbReference>
<comment type="similarity">
    <text evidence="2">Belongs to the oxygen-dependent FAD-linked oxidoreductase family.</text>
</comment>
<dbReference type="Proteomes" id="UP000191672">
    <property type="component" value="Unassembled WGS sequence"/>
</dbReference>
<protein>
    <recommendedName>
        <fullName evidence="7">FAD-binding PCMH-type domain-containing protein</fullName>
    </recommendedName>
</protein>
<evidence type="ECO:0000256" key="6">
    <source>
        <dbReference type="SAM" id="SignalP"/>
    </source>
</evidence>
<dbReference type="PANTHER" id="PTHR42973:SF39">
    <property type="entry name" value="FAD-BINDING PCMH-TYPE DOMAIN-CONTAINING PROTEIN"/>
    <property type="match status" value="1"/>
</dbReference>
<dbReference type="InterPro" id="IPR036318">
    <property type="entry name" value="FAD-bd_PCMH-like_sf"/>
</dbReference>
<proteinExistence type="inferred from homology"/>
<keyword evidence="3" id="KW-0285">Flavoprotein</keyword>
<dbReference type="InterPro" id="IPR050416">
    <property type="entry name" value="FAD-linked_Oxidoreductase"/>
</dbReference>
<evidence type="ECO:0000256" key="5">
    <source>
        <dbReference type="ARBA" id="ARBA00023002"/>
    </source>
</evidence>
<dbReference type="GO" id="GO:0071949">
    <property type="term" value="F:FAD binding"/>
    <property type="evidence" value="ECO:0007669"/>
    <property type="project" value="InterPro"/>
</dbReference>
<dbReference type="AlphaFoldDB" id="A0A1V6Q411"/>
<evidence type="ECO:0000259" key="7">
    <source>
        <dbReference type="PROSITE" id="PS51387"/>
    </source>
</evidence>
<dbReference type="Pfam" id="PF01565">
    <property type="entry name" value="FAD_binding_4"/>
    <property type="match status" value="1"/>
</dbReference>